<gene>
    <name evidence="3" type="ORF">E4680_03100</name>
</gene>
<dbReference type="PROSITE" id="PS00922">
    <property type="entry name" value="TRANSGLYCOSYLASE"/>
    <property type="match status" value="1"/>
</dbReference>
<dbReference type="Gene3D" id="3.10.350.10">
    <property type="entry name" value="LysM domain"/>
    <property type="match status" value="2"/>
</dbReference>
<dbReference type="InterPro" id="IPR008258">
    <property type="entry name" value="Transglycosylase_SLT_dom_1"/>
</dbReference>
<dbReference type="SMART" id="SM00257">
    <property type="entry name" value="LysM"/>
    <property type="match status" value="2"/>
</dbReference>
<dbReference type="Proteomes" id="UP000297890">
    <property type="component" value="Unassembled WGS sequence"/>
</dbReference>
<protein>
    <submittedName>
        <fullName evidence="3">LysM peptidoglycan-binding domain-containing protein</fullName>
    </submittedName>
</protein>
<dbReference type="PROSITE" id="PS51782">
    <property type="entry name" value="LYSM"/>
    <property type="match status" value="2"/>
</dbReference>
<evidence type="ECO:0000313" key="3">
    <source>
        <dbReference type="EMBL" id="TFZ83506.1"/>
    </source>
</evidence>
<feature type="domain" description="LysM" evidence="2">
    <location>
        <begin position="495"/>
        <end position="539"/>
    </location>
</feature>
<dbReference type="OrthoDB" id="9815002at2"/>
<dbReference type="Gene3D" id="1.10.530.10">
    <property type="match status" value="1"/>
</dbReference>
<dbReference type="AlphaFoldDB" id="A0A4Z0FCM0"/>
<dbReference type="GO" id="GO:0000270">
    <property type="term" value="P:peptidoglycan metabolic process"/>
    <property type="evidence" value="ECO:0007669"/>
    <property type="project" value="InterPro"/>
</dbReference>
<dbReference type="GO" id="GO:0016020">
    <property type="term" value="C:membrane"/>
    <property type="evidence" value="ECO:0007669"/>
    <property type="project" value="InterPro"/>
</dbReference>
<dbReference type="CDD" id="cd00118">
    <property type="entry name" value="LysM"/>
    <property type="match status" value="2"/>
</dbReference>
<feature type="domain" description="LysM" evidence="2">
    <location>
        <begin position="432"/>
        <end position="476"/>
    </location>
</feature>
<evidence type="ECO:0000313" key="4">
    <source>
        <dbReference type="Proteomes" id="UP000297890"/>
    </source>
</evidence>
<keyword evidence="4" id="KW-1185">Reference proteome</keyword>
<dbReference type="GO" id="GO:0008933">
    <property type="term" value="F:peptidoglycan lytic transglycosylase activity"/>
    <property type="evidence" value="ECO:0007669"/>
    <property type="project" value="InterPro"/>
</dbReference>
<dbReference type="EMBL" id="SRIO01000003">
    <property type="protein sequence ID" value="TFZ83506.1"/>
    <property type="molecule type" value="Genomic_DNA"/>
</dbReference>
<comment type="similarity">
    <text evidence="1">Belongs to the transglycosylase Slt family.</text>
</comment>
<dbReference type="InterPro" id="IPR000189">
    <property type="entry name" value="Transglyc_AS"/>
</dbReference>
<name>A0A4Z0FCM0_9GAMM</name>
<dbReference type="SUPFAM" id="SSF54106">
    <property type="entry name" value="LysM domain"/>
    <property type="match status" value="2"/>
</dbReference>
<reference evidence="3 4" key="1">
    <citation type="journal article" date="2019" name="ISME J.">
        <title>Candidatus Macondimonas diazotrophica, a novel gammaproteobacterial genus dominating crude-oil-contaminated coastal sediments.</title>
        <authorList>
            <person name="Karthikeyan S."/>
            <person name="Konstantinidis K."/>
        </authorList>
    </citation>
    <scope>NUCLEOTIDE SEQUENCE [LARGE SCALE GENOMIC DNA]</scope>
    <source>
        <strain evidence="3 4">KTK01</strain>
    </source>
</reference>
<dbReference type="SUPFAM" id="SSF53955">
    <property type="entry name" value="Lysozyme-like"/>
    <property type="match status" value="1"/>
</dbReference>
<dbReference type="InterPro" id="IPR018392">
    <property type="entry name" value="LysM"/>
</dbReference>
<dbReference type="PANTHER" id="PTHR33734:SF22">
    <property type="entry name" value="MEMBRANE-BOUND LYTIC MUREIN TRANSGLYCOSYLASE D"/>
    <property type="match status" value="1"/>
</dbReference>
<proteinExistence type="inferred from homology"/>
<dbReference type="InterPro" id="IPR036779">
    <property type="entry name" value="LysM_dom_sf"/>
</dbReference>
<evidence type="ECO:0000256" key="1">
    <source>
        <dbReference type="ARBA" id="ARBA00007734"/>
    </source>
</evidence>
<organism evidence="3 4">
    <name type="scientific">Candidatus Macondimonas diazotrophica</name>
    <dbReference type="NCBI Taxonomy" id="2305248"/>
    <lineage>
        <taxon>Bacteria</taxon>
        <taxon>Pseudomonadati</taxon>
        <taxon>Pseudomonadota</taxon>
        <taxon>Gammaproteobacteria</taxon>
        <taxon>Chromatiales</taxon>
        <taxon>Ectothiorhodospiraceae</taxon>
        <taxon>Candidatus Macondimonas</taxon>
    </lineage>
</organism>
<sequence length="554" mass="60280">MNRPGKRRDSFLKAAREGISEPRLSAVPTWILISGACLTLFGCSGHQPPSSAGLAESAKLRNAPIVAAPTAKVVKAAPATQHSRNGTAIESAAKQFIQPSLDKQSEYDEATAHHPSTVGAQHTRMIWQRLQSGFSLDFDDTQAVRQELNALGTRTIERRLAQSSEYLYLVLDAVERRGLPSEIALLPLVESGYNPSAVSPGKAAGLWQFLPGTARNFGLTLSHGYDGRHDIVASTHAALDYLEYLGDLFGGDWLLALTAYNTGEGNVQRWMRKNRTEGKPIEWSALPVPDQVRRYIPRLIAMREVIENAKRYGVELPDIPDRPVLDSIDVKGRLDLAAAAAVIDLTPSQILRYNPGIQSRTIAALPGPLLLPAVHAKRLKDYLDSGNATPAASITEDVASPHLTIDPSPSLRQEAARALNEPRIVHTRASPKTHTVRSGESLYVIAKTHRVDTADLAKWNKLSPTAVLQIGQQLMVEDPRARPSTKQDIAAQKTLSYSVRAGDSLSSIANRFGVRVDDLALWNGIKTTHILQTGQRLIVRIPARTSQESGAVSG</sequence>
<dbReference type="Pfam" id="PF01476">
    <property type="entry name" value="LysM"/>
    <property type="match status" value="2"/>
</dbReference>
<comment type="caution">
    <text evidence="3">The sequence shown here is derived from an EMBL/GenBank/DDBJ whole genome shotgun (WGS) entry which is preliminary data.</text>
</comment>
<evidence type="ECO:0000259" key="2">
    <source>
        <dbReference type="PROSITE" id="PS51782"/>
    </source>
</evidence>
<dbReference type="CDD" id="cd16894">
    <property type="entry name" value="MltD-like"/>
    <property type="match status" value="1"/>
</dbReference>
<dbReference type="Pfam" id="PF01464">
    <property type="entry name" value="SLT"/>
    <property type="match status" value="1"/>
</dbReference>
<dbReference type="PANTHER" id="PTHR33734">
    <property type="entry name" value="LYSM DOMAIN-CONTAINING GPI-ANCHORED PROTEIN 2"/>
    <property type="match status" value="1"/>
</dbReference>
<accession>A0A4Z0FCM0</accession>
<dbReference type="InterPro" id="IPR023346">
    <property type="entry name" value="Lysozyme-like_dom_sf"/>
</dbReference>